<evidence type="ECO:0000256" key="1">
    <source>
        <dbReference type="ARBA" id="ARBA00000439"/>
    </source>
</evidence>
<evidence type="ECO:0000313" key="11">
    <source>
        <dbReference type="EMBL" id="NJB68966.1"/>
    </source>
</evidence>
<evidence type="ECO:0000256" key="6">
    <source>
        <dbReference type="ARBA" id="ARBA00022679"/>
    </source>
</evidence>
<organism evidence="11 12">
    <name type="scientific">Desulfobaculum xiamenense</name>
    <dbReference type="NCBI Taxonomy" id="995050"/>
    <lineage>
        <taxon>Bacteria</taxon>
        <taxon>Pseudomonadati</taxon>
        <taxon>Thermodesulfobacteriota</taxon>
        <taxon>Desulfovibrionia</taxon>
        <taxon>Desulfovibrionales</taxon>
        <taxon>Desulfovibrionaceae</taxon>
        <taxon>Desulfobaculum</taxon>
    </lineage>
</organism>
<dbReference type="EC" id="2.4.1.25" evidence="3 10"/>
<gene>
    <name evidence="11" type="ORF">GGQ74_002660</name>
</gene>
<comment type="similarity">
    <text evidence="2 10">Belongs to the disproportionating enzyme family.</text>
</comment>
<accession>A0A846QJC2</accession>
<evidence type="ECO:0000256" key="10">
    <source>
        <dbReference type="RuleBase" id="RU361207"/>
    </source>
</evidence>
<keyword evidence="12" id="KW-1185">Reference proteome</keyword>
<dbReference type="GO" id="GO:0005975">
    <property type="term" value="P:carbohydrate metabolic process"/>
    <property type="evidence" value="ECO:0007669"/>
    <property type="project" value="InterPro"/>
</dbReference>
<sequence length="515" mass="57913">MIEHMSTRGSGVLLHVSSLPSPYGIGDLGSAARLFVDFLARAGQRYWQILPLTPTSSYLGNSPYSSFSAFAGNPLFISPEKLAADGWAWLSDIQPDAPMAADHVDYVRAEAYKRRLLAAVHARARGRLARHEGFAEFREQHGPTWLDGFASFMVLKERFGGMPWNEWPPEYRDRSPQALDTLRREAAEGLERVMFAQYLFFSQWEELRAMCRERGVSIIGDLPFYPTYDSADVWEHRNAFQLDEEGAPRKVAGVPPDYFSETGQRWGNPVYDWNALAATGYRWWVERIAHNLLLADIVRLDHFRGFAGYWVVDPAEETAINGHWETGPGGPLFAALRERLPNLPIIAEDLGLITRDVIDLRLAFDLPGMRVLQFSFGPDVGESVNSLHNHCVNSVAYTGTHDNNTTIGWFVDDLGDAGRSVFGEYMGRGVDAGEAAWMLMRMAFMSPARIAIVPMQDILCLGREARMNVPSRPKGNWEWRLPARKLAPRLADRLRSVCVLYGRTGEASRTVCPET</sequence>
<evidence type="ECO:0000256" key="2">
    <source>
        <dbReference type="ARBA" id="ARBA00005684"/>
    </source>
</evidence>
<keyword evidence="5 10" id="KW-0328">Glycosyltransferase</keyword>
<evidence type="ECO:0000256" key="9">
    <source>
        <dbReference type="ARBA" id="ARBA00031501"/>
    </source>
</evidence>
<dbReference type="RefSeq" id="WP_245168303.1">
    <property type="nucleotide sequence ID" value="NZ_JAATJA010000003.1"/>
</dbReference>
<keyword evidence="6 10" id="KW-0808">Transferase</keyword>
<dbReference type="EMBL" id="JAATJA010000003">
    <property type="protein sequence ID" value="NJB68966.1"/>
    <property type="molecule type" value="Genomic_DNA"/>
</dbReference>
<evidence type="ECO:0000256" key="4">
    <source>
        <dbReference type="ARBA" id="ARBA00020295"/>
    </source>
</evidence>
<evidence type="ECO:0000256" key="3">
    <source>
        <dbReference type="ARBA" id="ARBA00012560"/>
    </source>
</evidence>
<comment type="catalytic activity">
    <reaction evidence="1 10">
        <text>Transfers a segment of a (1-&gt;4)-alpha-D-glucan to a new position in an acceptor, which may be glucose or a (1-&gt;4)-alpha-D-glucan.</text>
        <dbReference type="EC" id="2.4.1.25"/>
    </reaction>
</comment>
<dbReference type="NCBIfam" id="NF011080">
    <property type="entry name" value="PRK14508.1-3"/>
    <property type="match status" value="1"/>
</dbReference>
<dbReference type="NCBIfam" id="TIGR00217">
    <property type="entry name" value="malQ"/>
    <property type="match status" value="1"/>
</dbReference>
<dbReference type="AlphaFoldDB" id="A0A846QJC2"/>
<evidence type="ECO:0000256" key="5">
    <source>
        <dbReference type="ARBA" id="ARBA00022676"/>
    </source>
</evidence>
<dbReference type="Proteomes" id="UP000580856">
    <property type="component" value="Unassembled WGS sequence"/>
</dbReference>
<evidence type="ECO:0000313" key="12">
    <source>
        <dbReference type="Proteomes" id="UP000580856"/>
    </source>
</evidence>
<protein>
    <recommendedName>
        <fullName evidence="4 10">4-alpha-glucanotransferase</fullName>
        <ecNumber evidence="3 10">2.4.1.25</ecNumber>
    </recommendedName>
    <alternativeName>
        <fullName evidence="8 10">Amylomaltase</fullName>
    </alternativeName>
    <alternativeName>
        <fullName evidence="9 10">Disproportionating enzyme</fullName>
    </alternativeName>
</protein>
<proteinExistence type="inferred from homology"/>
<name>A0A846QJC2_9BACT</name>
<dbReference type="Gene3D" id="3.20.20.80">
    <property type="entry name" value="Glycosidases"/>
    <property type="match status" value="1"/>
</dbReference>
<dbReference type="InterPro" id="IPR017853">
    <property type="entry name" value="GH"/>
</dbReference>
<evidence type="ECO:0000256" key="8">
    <source>
        <dbReference type="ARBA" id="ARBA00031423"/>
    </source>
</evidence>
<keyword evidence="7 10" id="KW-0119">Carbohydrate metabolism</keyword>
<dbReference type="SUPFAM" id="SSF51445">
    <property type="entry name" value="(Trans)glycosidases"/>
    <property type="match status" value="1"/>
</dbReference>
<dbReference type="Pfam" id="PF02446">
    <property type="entry name" value="Glyco_hydro_77"/>
    <property type="match status" value="1"/>
</dbReference>
<reference evidence="11 12" key="1">
    <citation type="submission" date="2020-03" db="EMBL/GenBank/DDBJ databases">
        <title>Genomic Encyclopedia of Type Strains, Phase IV (KMG-IV): sequencing the most valuable type-strain genomes for metagenomic binning, comparative biology and taxonomic classification.</title>
        <authorList>
            <person name="Goeker M."/>
        </authorList>
    </citation>
    <scope>NUCLEOTIDE SEQUENCE [LARGE SCALE GENOMIC DNA]</scope>
    <source>
        <strain evidence="11 12">DSM 24233</strain>
    </source>
</reference>
<dbReference type="InterPro" id="IPR003385">
    <property type="entry name" value="Glyco_hydro_77"/>
</dbReference>
<evidence type="ECO:0000256" key="7">
    <source>
        <dbReference type="ARBA" id="ARBA00023277"/>
    </source>
</evidence>
<comment type="caution">
    <text evidence="11">The sequence shown here is derived from an EMBL/GenBank/DDBJ whole genome shotgun (WGS) entry which is preliminary data.</text>
</comment>
<dbReference type="PANTHER" id="PTHR32438">
    <property type="entry name" value="4-ALPHA-GLUCANOTRANSFERASE DPE1, CHLOROPLASTIC/AMYLOPLASTIC"/>
    <property type="match status" value="1"/>
</dbReference>
<dbReference type="PANTHER" id="PTHR32438:SF5">
    <property type="entry name" value="4-ALPHA-GLUCANOTRANSFERASE DPE1, CHLOROPLASTIC_AMYLOPLASTIC"/>
    <property type="match status" value="1"/>
</dbReference>
<dbReference type="GO" id="GO:0004134">
    <property type="term" value="F:4-alpha-glucanotransferase activity"/>
    <property type="evidence" value="ECO:0007669"/>
    <property type="project" value="UniProtKB-EC"/>
</dbReference>